<keyword evidence="2" id="KW-1185">Reference proteome</keyword>
<organism evidence="1 2">
    <name type="scientific">Nannocystis exedens</name>
    <dbReference type="NCBI Taxonomy" id="54"/>
    <lineage>
        <taxon>Bacteria</taxon>
        <taxon>Pseudomonadati</taxon>
        <taxon>Myxococcota</taxon>
        <taxon>Polyangia</taxon>
        <taxon>Nannocystales</taxon>
        <taxon>Nannocystaceae</taxon>
        <taxon>Nannocystis</taxon>
    </lineage>
</organism>
<dbReference type="AlphaFoldDB" id="A0A1I2EXY5"/>
<gene>
    <name evidence="1" type="ORF">SAMN02745121_06311</name>
</gene>
<dbReference type="RefSeq" id="WP_096327723.1">
    <property type="nucleotide sequence ID" value="NZ_FOMX01000024.1"/>
</dbReference>
<accession>A0A1I2EXY5</accession>
<protein>
    <submittedName>
        <fullName evidence="1">Uncharacterized protein</fullName>
    </submittedName>
</protein>
<dbReference type="EMBL" id="FOMX01000024">
    <property type="protein sequence ID" value="SFE97487.1"/>
    <property type="molecule type" value="Genomic_DNA"/>
</dbReference>
<evidence type="ECO:0000313" key="2">
    <source>
        <dbReference type="Proteomes" id="UP000199400"/>
    </source>
</evidence>
<dbReference type="STRING" id="54.SAMN02745121_06311"/>
<reference evidence="2" key="1">
    <citation type="submission" date="2016-10" db="EMBL/GenBank/DDBJ databases">
        <authorList>
            <person name="Varghese N."/>
            <person name="Submissions S."/>
        </authorList>
    </citation>
    <scope>NUCLEOTIDE SEQUENCE [LARGE SCALE GENOMIC DNA]</scope>
    <source>
        <strain evidence="2">ATCC 25963</strain>
    </source>
</reference>
<evidence type="ECO:0000313" key="1">
    <source>
        <dbReference type="EMBL" id="SFE97487.1"/>
    </source>
</evidence>
<dbReference type="Proteomes" id="UP000199400">
    <property type="component" value="Unassembled WGS sequence"/>
</dbReference>
<sequence>MTPLVLLLLLFVGFGLFGAFSDRAYRAEALRRGREERRTTLKDFVVPVVPVRHRWLRPRTHRG</sequence>
<name>A0A1I2EXY5_9BACT</name>
<proteinExistence type="predicted"/>